<name>A0A1G4BPW6_9PEZI</name>
<dbReference type="AlphaFoldDB" id="A0A1G4BPW6"/>
<dbReference type="OrthoDB" id="10643023at2759"/>
<evidence type="ECO:0000256" key="1">
    <source>
        <dbReference type="SAM" id="MobiDB-lite"/>
    </source>
</evidence>
<evidence type="ECO:0000313" key="3">
    <source>
        <dbReference type="EMBL" id="OHF03338.1"/>
    </source>
</evidence>
<feature type="signal peptide" evidence="2">
    <location>
        <begin position="1"/>
        <end position="18"/>
    </location>
</feature>
<dbReference type="EMBL" id="MJBS01000007">
    <property type="protein sequence ID" value="OHF03338.1"/>
    <property type="molecule type" value="Genomic_DNA"/>
</dbReference>
<keyword evidence="4" id="KW-1185">Reference proteome</keyword>
<dbReference type="Proteomes" id="UP000176998">
    <property type="component" value="Unassembled WGS sequence"/>
</dbReference>
<evidence type="ECO:0008006" key="5">
    <source>
        <dbReference type="Google" id="ProtNLM"/>
    </source>
</evidence>
<comment type="caution">
    <text evidence="3">The sequence shown here is derived from an EMBL/GenBank/DDBJ whole genome shotgun (WGS) entry which is preliminary data.</text>
</comment>
<gene>
    <name evidence="3" type="ORF">CORC01_01391</name>
</gene>
<organism evidence="3 4">
    <name type="scientific">Colletotrichum orchidophilum</name>
    <dbReference type="NCBI Taxonomy" id="1209926"/>
    <lineage>
        <taxon>Eukaryota</taxon>
        <taxon>Fungi</taxon>
        <taxon>Dikarya</taxon>
        <taxon>Ascomycota</taxon>
        <taxon>Pezizomycotina</taxon>
        <taxon>Sordariomycetes</taxon>
        <taxon>Hypocreomycetidae</taxon>
        <taxon>Glomerellales</taxon>
        <taxon>Glomerellaceae</taxon>
        <taxon>Colletotrichum</taxon>
    </lineage>
</organism>
<feature type="compositionally biased region" description="Polar residues" evidence="1">
    <location>
        <begin position="61"/>
        <end position="71"/>
    </location>
</feature>
<sequence>MFTRRFGCVWIAMRMTSASDWLLIIRHLWAKAGWATFLARGIDTQRCQPPPGTDAPIPNSRLITSNHTNQRSQKKKKSARTTSPCLVRWPHHRQMGDWEKEETGHSRQSEATGHRSQRRKGSHIADPEWVLSSGEVNSCQGHRQQPPDDQQTGLANGELRCQVAKWPAVEGKGPRNELPSFHAPQPRGFDRRQPGSGCKDVRASNGFCALKSPPDGRRSRLG</sequence>
<feature type="region of interest" description="Disordered" evidence="1">
    <location>
        <begin position="165"/>
        <end position="222"/>
    </location>
</feature>
<evidence type="ECO:0000256" key="2">
    <source>
        <dbReference type="SAM" id="SignalP"/>
    </source>
</evidence>
<keyword evidence="2" id="KW-0732">Signal</keyword>
<evidence type="ECO:0000313" key="4">
    <source>
        <dbReference type="Proteomes" id="UP000176998"/>
    </source>
</evidence>
<dbReference type="GeneID" id="34554556"/>
<feature type="compositionally biased region" description="Basic and acidic residues" evidence="1">
    <location>
        <begin position="94"/>
        <end position="108"/>
    </location>
</feature>
<protein>
    <recommendedName>
        <fullName evidence="5">Secreted protein</fullName>
    </recommendedName>
</protein>
<reference evidence="3 4" key="1">
    <citation type="submission" date="2016-09" db="EMBL/GenBank/DDBJ databases">
        <authorList>
            <person name="Capua I."/>
            <person name="De Benedictis P."/>
            <person name="Joannis T."/>
            <person name="Lombin L.H."/>
            <person name="Cattoli G."/>
        </authorList>
    </citation>
    <scope>NUCLEOTIDE SEQUENCE [LARGE SCALE GENOMIC DNA]</scope>
    <source>
        <strain evidence="3 4">IMI 309357</strain>
    </source>
</reference>
<dbReference type="RefSeq" id="XP_022480474.1">
    <property type="nucleotide sequence ID" value="XM_022613046.1"/>
</dbReference>
<feature type="region of interest" description="Disordered" evidence="1">
    <location>
        <begin position="46"/>
        <end position="126"/>
    </location>
</feature>
<accession>A0A1G4BPW6</accession>
<feature type="chain" id="PRO_5009603164" description="Secreted protein" evidence="2">
    <location>
        <begin position="19"/>
        <end position="222"/>
    </location>
</feature>
<proteinExistence type="predicted"/>